<proteinExistence type="predicted"/>
<dbReference type="AlphaFoldDB" id="A0A8R7R396"/>
<evidence type="ECO:0000313" key="2">
    <source>
        <dbReference type="EnsemblPlants" id="TuG1812G0700004582.01.T01"/>
    </source>
</evidence>
<dbReference type="Gramene" id="TuG1812G0700004582.01.T01">
    <property type="protein sequence ID" value="TuG1812G0700004582.01.T01"/>
    <property type="gene ID" value="TuG1812G0700004582.01"/>
</dbReference>
<feature type="region of interest" description="Disordered" evidence="1">
    <location>
        <begin position="83"/>
        <end position="110"/>
    </location>
</feature>
<dbReference type="Proteomes" id="UP000015106">
    <property type="component" value="Chromosome 7"/>
</dbReference>
<reference evidence="3" key="1">
    <citation type="journal article" date="2013" name="Nature">
        <title>Draft genome of the wheat A-genome progenitor Triticum urartu.</title>
        <authorList>
            <person name="Ling H.Q."/>
            <person name="Zhao S."/>
            <person name="Liu D."/>
            <person name="Wang J."/>
            <person name="Sun H."/>
            <person name="Zhang C."/>
            <person name="Fan H."/>
            <person name="Li D."/>
            <person name="Dong L."/>
            <person name="Tao Y."/>
            <person name="Gao C."/>
            <person name="Wu H."/>
            <person name="Li Y."/>
            <person name="Cui Y."/>
            <person name="Guo X."/>
            <person name="Zheng S."/>
            <person name="Wang B."/>
            <person name="Yu K."/>
            <person name="Liang Q."/>
            <person name="Yang W."/>
            <person name="Lou X."/>
            <person name="Chen J."/>
            <person name="Feng M."/>
            <person name="Jian J."/>
            <person name="Zhang X."/>
            <person name="Luo G."/>
            <person name="Jiang Y."/>
            <person name="Liu J."/>
            <person name="Wang Z."/>
            <person name="Sha Y."/>
            <person name="Zhang B."/>
            <person name="Wu H."/>
            <person name="Tang D."/>
            <person name="Shen Q."/>
            <person name="Xue P."/>
            <person name="Zou S."/>
            <person name="Wang X."/>
            <person name="Liu X."/>
            <person name="Wang F."/>
            <person name="Yang Y."/>
            <person name="An X."/>
            <person name="Dong Z."/>
            <person name="Zhang K."/>
            <person name="Zhang X."/>
            <person name="Luo M.C."/>
            <person name="Dvorak J."/>
            <person name="Tong Y."/>
            <person name="Wang J."/>
            <person name="Yang H."/>
            <person name="Li Z."/>
            <person name="Wang D."/>
            <person name="Zhang A."/>
            <person name="Wang J."/>
        </authorList>
    </citation>
    <scope>NUCLEOTIDE SEQUENCE</scope>
    <source>
        <strain evidence="3">cv. G1812</strain>
    </source>
</reference>
<protein>
    <submittedName>
        <fullName evidence="2">Uncharacterized protein</fullName>
    </submittedName>
</protein>
<organism evidence="2 3">
    <name type="scientific">Triticum urartu</name>
    <name type="common">Red wild einkorn</name>
    <name type="synonym">Crithodium urartu</name>
    <dbReference type="NCBI Taxonomy" id="4572"/>
    <lineage>
        <taxon>Eukaryota</taxon>
        <taxon>Viridiplantae</taxon>
        <taxon>Streptophyta</taxon>
        <taxon>Embryophyta</taxon>
        <taxon>Tracheophyta</taxon>
        <taxon>Spermatophyta</taxon>
        <taxon>Magnoliopsida</taxon>
        <taxon>Liliopsida</taxon>
        <taxon>Poales</taxon>
        <taxon>Poaceae</taxon>
        <taxon>BOP clade</taxon>
        <taxon>Pooideae</taxon>
        <taxon>Triticodae</taxon>
        <taxon>Triticeae</taxon>
        <taxon>Triticinae</taxon>
        <taxon>Triticum</taxon>
    </lineage>
</organism>
<name>A0A8R7R396_TRIUA</name>
<reference evidence="2" key="3">
    <citation type="submission" date="2022-06" db="UniProtKB">
        <authorList>
            <consortium name="EnsemblPlants"/>
        </authorList>
    </citation>
    <scope>IDENTIFICATION</scope>
</reference>
<dbReference type="EnsemblPlants" id="TuG1812G0700004582.01.T01">
    <property type="protein sequence ID" value="TuG1812G0700004582.01.T01"/>
    <property type="gene ID" value="TuG1812G0700004582.01"/>
</dbReference>
<reference evidence="2" key="2">
    <citation type="submission" date="2018-03" db="EMBL/GenBank/DDBJ databases">
        <title>The Triticum urartu genome reveals the dynamic nature of wheat genome evolution.</title>
        <authorList>
            <person name="Ling H."/>
            <person name="Ma B."/>
            <person name="Shi X."/>
            <person name="Liu H."/>
            <person name="Dong L."/>
            <person name="Sun H."/>
            <person name="Cao Y."/>
            <person name="Gao Q."/>
            <person name="Zheng S."/>
            <person name="Li Y."/>
            <person name="Yu Y."/>
            <person name="Du H."/>
            <person name="Qi M."/>
            <person name="Li Y."/>
            <person name="Yu H."/>
            <person name="Cui Y."/>
            <person name="Wang N."/>
            <person name="Chen C."/>
            <person name="Wu H."/>
            <person name="Zhao Y."/>
            <person name="Zhang J."/>
            <person name="Li Y."/>
            <person name="Zhou W."/>
            <person name="Zhang B."/>
            <person name="Hu W."/>
            <person name="Eijk M."/>
            <person name="Tang J."/>
            <person name="Witsenboer H."/>
            <person name="Zhao S."/>
            <person name="Li Z."/>
            <person name="Zhang A."/>
            <person name="Wang D."/>
            <person name="Liang C."/>
        </authorList>
    </citation>
    <scope>NUCLEOTIDE SEQUENCE [LARGE SCALE GENOMIC DNA]</scope>
    <source>
        <strain evidence="2">cv. G1812</strain>
    </source>
</reference>
<keyword evidence="3" id="KW-1185">Reference proteome</keyword>
<evidence type="ECO:0000313" key="3">
    <source>
        <dbReference type="Proteomes" id="UP000015106"/>
    </source>
</evidence>
<sequence>MPSPLYIIWQTWEPLVICNITGTLTQHLATHNIIVIHCRGRHLWTAIERIVASEPNLLSTTKETSLVSRIVVFHRPLVRESTELSFDPPSNVDKQAAEPGNLSLKRRVTL</sequence>
<accession>A0A8R7R396</accession>
<evidence type="ECO:0000256" key="1">
    <source>
        <dbReference type="SAM" id="MobiDB-lite"/>
    </source>
</evidence>